<dbReference type="RefSeq" id="WP_184867439.1">
    <property type="nucleotide sequence ID" value="NZ_JACHIR010000001.1"/>
</dbReference>
<evidence type="ECO:0000256" key="1">
    <source>
        <dbReference type="ARBA" id="ARBA00003907"/>
    </source>
</evidence>
<evidence type="ECO:0000256" key="3">
    <source>
        <dbReference type="ARBA" id="ARBA00022603"/>
    </source>
</evidence>
<dbReference type="InterPro" id="IPR007213">
    <property type="entry name" value="Ppm1/Ppm2/Tcmp"/>
</dbReference>
<name>A0A7W9KNF0_9PSEU</name>
<dbReference type="SUPFAM" id="SSF53335">
    <property type="entry name" value="S-adenosyl-L-methionine-dependent methyltransferases"/>
    <property type="match status" value="1"/>
</dbReference>
<evidence type="ECO:0000256" key="5">
    <source>
        <dbReference type="ARBA" id="ARBA00022691"/>
    </source>
</evidence>
<dbReference type="Proteomes" id="UP000585638">
    <property type="component" value="Unassembled WGS sequence"/>
</dbReference>
<protein>
    <recommendedName>
        <fullName evidence="6">S-adenosyl-L-methionine-dependent methyltransferase</fullName>
        <ecNumber evidence="6">2.1.1.-</ecNumber>
    </recommendedName>
</protein>
<evidence type="ECO:0000256" key="2">
    <source>
        <dbReference type="ARBA" id="ARBA00008138"/>
    </source>
</evidence>
<dbReference type="Pfam" id="PF04072">
    <property type="entry name" value="LCM"/>
    <property type="match status" value="1"/>
</dbReference>
<dbReference type="GO" id="GO:0008168">
    <property type="term" value="F:methyltransferase activity"/>
    <property type="evidence" value="ECO:0007669"/>
    <property type="project" value="UniProtKB-UniRule"/>
</dbReference>
<organism evidence="7 8">
    <name type="scientific">Kutzneria kofuensis</name>
    <dbReference type="NCBI Taxonomy" id="103725"/>
    <lineage>
        <taxon>Bacteria</taxon>
        <taxon>Bacillati</taxon>
        <taxon>Actinomycetota</taxon>
        <taxon>Actinomycetes</taxon>
        <taxon>Pseudonocardiales</taxon>
        <taxon>Pseudonocardiaceae</taxon>
        <taxon>Kutzneria</taxon>
    </lineage>
</organism>
<evidence type="ECO:0000313" key="8">
    <source>
        <dbReference type="Proteomes" id="UP000585638"/>
    </source>
</evidence>
<keyword evidence="8" id="KW-1185">Reference proteome</keyword>
<comment type="function">
    <text evidence="1 6">Exhibits S-adenosyl-L-methionine-dependent methyltransferase activity.</text>
</comment>
<dbReference type="EMBL" id="JACHIR010000001">
    <property type="protein sequence ID" value="MBB5895677.1"/>
    <property type="molecule type" value="Genomic_DNA"/>
</dbReference>
<evidence type="ECO:0000256" key="6">
    <source>
        <dbReference type="RuleBase" id="RU362030"/>
    </source>
</evidence>
<evidence type="ECO:0000313" key="7">
    <source>
        <dbReference type="EMBL" id="MBB5895677.1"/>
    </source>
</evidence>
<reference evidence="7 8" key="1">
    <citation type="submission" date="2020-08" db="EMBL/GenBank/DDBJ databases">
        <title>Sequencing the genomes of 1000 actinobacteria strains.</title>
        <authorList>
            <person name="Klenk H.-P."/>
        </authorList>
    </citation>
    <scope>NUCLEOTIDE SEQUENCE [LARGE SCALE GENOMIC DNA]</scope>
    <source>
        <strain evidence="7 8">DSM 43851</strain>
    </source>
</reference>
<keyword evidence="4 7" id="KW-0808">Transferase</keyword>
<keyword evidence="3 6" id="KW-0489">Methyltransferase</keyword>
<accession>A0A7W9KNF0</accession>
<dbReference type="GO" id="GO:0032259">
    <property type="term" value="P:methylation"/>
    <property type="evidence" value="ECO:0007669"/>
    <property type="project" value="UniProtKB-KW"/>
</dbReference>
<comment type="similarity">
    <text evidence="2 6">Belongs to the UPF0677 family.</text>
</comment>
<keyword evidence="5 6" id="KW-0949">S-adenosyl-L-methionine</keyword>
<dbReference type="InterPro" id="IPR029063">
    <property type="entry name" value="SAM-dependent_MTases_sf"/>
</dbReference>
<dbReference type="EC" id="2.1.1.-" evidence="6"/>
<dbReference type="NCBIfam" id="TIGR00027">
    <property type="entry name" value="mthyl_TIGR00027"/>
    <property type="match status" value="1"/>
</dbReference>
<proteinExistence type="inferred from homology"/>
<dbReference type="AlphaFoldDB" id="A0A7W9KNF0"/>
<dbReference type="PANTHER" id="PTHR43619">
    <property type="entry name" value="S-ADENOSYL-L-METHIONINE-DEPENDENT METHYLTRANSFERASE YKTD-RELATED"/>
    <property type="match status" value="1"/>
</dbReference>
<sequence length="284" mass="31114">MTQQADWDIVTDVGITALAVAAARAIESHRANPLVSDPYAELFVAAARPQPPMPTRPADAPDPWQDMGDYLGVRSRFFDEYFAAGATRQAVLLAAGLDVRGYRLDWPAGTVVYELDVPKVLQFKQNVLADNGVASRTEVRNVDVDLRDDWPTALQRAGFDRTAPTSWLAEGLLPFLPNDAVERLFTLVDELSAPGSRFAVEHIDIDVSDLANQQPMADMAKDFGFDITDMWPNDKTFAPVQWLADHGWRVTSTPVLAAAEGYGRPLRPSAAGLRHTVLITATKG</sequence>
<dbReference type="InterPro" id="IPR011610">
    <property type="entry name" value="SAM_mthyl_Trfase_ML2640-like"/>
</dbReference>
<evidence type="ECO:0000256" key="4">
    <source>
        <dbReference type="ARBA" id="ARBA00022679"/>
    </source>
</evidence>
<dbReference type="PANTHER" id="PTHR43619:SF2">
    <property type="entry name" value="S-ADENOSYL-L-METHIONINE-DEPENDENT METHYLTRANSFERASES SUPERFAMILY PROTEIN"/>
    <property type="match status" value="1"/>
</dbReference>
<dbReference type="Gene3D" id="3.40.50.150">
    <property type="entry name" value="Vaccinia Virus protein VP39"/>
    <property type="match status" value="1"/>
</dbReference>
<gene>
    <name evidence="7" type="ORF">BJ998_006873</name>
</gene>
<comment type="caution">
    <text evidence="7">The sequence shown here is derived from an EMBL/GenBank/DDBJ whole genome shotgun (WGS) entry which is preliminary data.</text>
</comment>